<keyword evidence="3" id="KW-0221">Differentiation</keyword>
<name>A0A8B8BC69_CRAVI</name>
<proteinExistence type="predicted"/>
<dbReference type="Pfam" id="PF00010">
    <property type="entry name" value="HLH"/>
    <property type="match status" value="1"/>
</dbReference>
<keyword evidence="8" id="KW-0539">Nucleus</keyword>
<keyword evidence="4" id="KW-0744">Spermatogenesis</keyword>
<evidence type="ECO:0000259" key="10">
    <source>
        <dbReference type="PROSITE" id="PS50888"/>
    </source>
</evidence>
<dbReference type="RefSeq" id="XP_022300359.1">
    <property type="nucleotide sequence ID" value="XM_022444651.1"/>
</dbReference>
<evidence type="ECO:0000256" key="8">
    <source>
        <dbReference type="ARBA" id="ARBA00023242"/>
    </source>
</evidence>
<dbReference type="AlphaFoldDB" id="A0A8B8BC69"/>
<evidence type="ECO:0000256" key="9">
    <source>
        <dbReference type="SAM" id="MobiDB-lite"/>
    </source>
</evidence>
<feature type="region of interest" description="Disordered" evidence="9">
    <location>
        <begin position="276"/>
        <end position="345"/>
    </location>
</feature>
<evidence type="ECO:0000256" key="3">
    <source>
        <dbReference type="ARBA" id="ARBA00022782"/>
    </source>
</evidence>
<comment type="subcellular location">
    <subcellularLocation>
        <location evidence="1">Nucleus</location>
    </subcellularLocation>
</comment>
<evidence type="ECO:0000313" key="11">
    <source>
        <dbReference type="Proteomes" id="UP000694844"/>
    </source>
</evidence>
<dbReference type="SUPFAM" id="SSF47459">
    <property type="entry name" value="HLH, helix-loop-helix DNA-binding domain"/>
    <property type="match status" value="1"/>
</dbReference>
<dbReference type="Proteomes" id="UP000694844">
    <property type="component" value="Chromosome 1"/>
</dbReference>
<keyword evidence="11" id="KW-1185">Reference proteome</keyword>
<dbReference type="KEGG" id="cvn:111108643"/>
<keyword evidence="2" id="KW-0217">Developmental protein</keyword>
<keyword evidence="6" id="KW-0238">DNA-binding</keyword>
<reference evidence="12" key="2">
    <citation type="submission" date="2025-08" db="UniProtKB">
        <authorList>
            <consortium name="RefSeq"/>
        </authorList>
    </citation>
    <scope>IDENTIFICATION</scope>
    <source>
        <tissue evidence="12">Whole sample</tissue>
    </source>
</reference>
<evidence type="ECO:0000256" key="6">
    <source>
        <dbReference type="ARBA" id="ARBA00023125"/>
    </source>
</evidence>
<organism evidence="11 12">
    <name type="scientific">Crassostrea virginica</name>
    <name type="common">Eastern oyster</name>
    <dbReference type="NCBI Taxonomy" id="6565"/>
    <lineage>
        <taxon>Eukaryota</taxon>
        <taxon>Metazoa</taxon>
        <taxon>Spiralia</taxon>
        <taxon>Lophotrochozoa</taxon>
        <taxon>Mollusca</taxon>
        <taxon>Bivalvia</taxon>
        <taxon>Autobranchia</taxon>
        <taxon>Pteriomorphia</taxon>
        <taxon>Ostreida</taxon>
        <taxon>Ostreoidea</taxon>
        <taxon>Ostreidae</taxon>
        <taxon>Crassostrea</taxon>
    </lineage>
</organism>
<evidence type="ECO:0000313" key="12">
    <source>
        <dbReference type="RefSeq" id="XP_022300359.1"/>
    </source>
</evidence>
<dbReference type="InterPro" id="IPR011598">
    <property type="entry name" value="bHLH_dom"/>
</dbReference>
<accession>A0A8B8BC69</accession>
<sequence length="436" mass="48430">MSLSVQEINLEGVSPEQVQYLANIIEASKHSDANEVSKGEVPKLQMLVLNKCLNSIADDTENEVYVHNFPSESSEHNAPSSYYMIVSANGNENQEVYRGAEMDIERLQRTSNHSYNRDPCMANGDTSFGEENMLDNLSRQVAMQQQYLCNAMNIVPMGLDNSARCYTENESFSTQCPDYSMEEPSPSAMNDSLNASLINGGFAIPQHPLNTYSQPIIQLHSTPESLLRKEKSVGAEMETPEIHGVVTSKGRYVYTPHPRTGQLLYVTTTEDATPQIFQPLPTMPATPIPSSQQEKTQFSTPKPSSNTALNSSGEETIDSSPGDPQTDKSTATDVSSTSEGSTSLLGSRLDKNKIYDISLFSSCVGEDGREQHNMKERRRRARIKDACDVLRKLVPGMSDKTDKATVFEFAARYVHFLKAFVGNQHDKDFLLKYSPY</sequence>
<dbReference type="InterPro" id="IPR039583">
    <property type="entry name" value="TCFL5/SOLH1/2"/>
</dbReference>
<dbReference type="GeneID" id="111108643"/>
<dbReference type="PANTHER" id="PTHR15402:SF2">
    <property type="entry name" value="TRANSCRIPTION FACTOR LIKE 5"/>
    <property type="match status" value="1"/>
</dbReference>
<evidence type="ECO:0000256" key="2">
    <source>
        <dbReference type="ARBA" id="ARBA00022473"/>
    </source>
</evidence>
<dbReference type="OrthoDB" id="690068at2759"/>
<dbReference type="Gene3D" id="4.10.280.10">
    <property type="entry name" value="Helix-loop-helix DNA-binding domain"/>
    <property type="match status" value="1"/>
</dbReference>
<feature type="domain" description="BHLH" evidence="10">
    <location>
        <begin position="367"/>
        <end position="417"/>
    </location>
</feature>
<dbReference type="GO" id="GO:0030154">
    <property type="term" value="P:cell differentiation"/>
    <property type="evidence" value="ECO:0007669"/>
    <property type="project" value="UniProtKB-KW"/>
</dbReference>
<dbReference type="PANTHER" id="PTHR15402">
    <property type="entry name" value="TRANSCRIPTION FACTOR-LIKE 5 PROTEIN"/>
    <property type="match status" value="1"/>
</dbReference>
<gene>
    <name evidence="12" type="primary">LOC111108643</name>
</gene>
<keyword evidence="5" id="KW-0805">Transcription regulation</keyword>
<evidence type="ECO:0000256" key="4">
    <source>
        <dbReference type="ARBA" id="ARBA00022871"/>
    </source>
</evidence>
<protein>
    <submittedName>
        <fullName evidence="12">Uncharacterized protein LOC111108643</fullName>
    </submittedName>
</protein>
<dbReference type="PROSITE" id="PS50888">
    <property type="entry name" value="BHLH"/>
    <property type="match status" value="1"/>
</dbReference>
<evidence type="ECO:0000256" key="1">
    <source>
        <dbReference type="ARBA" id="ARBA00004123"/>
    </source>
</evidence>
<dbReference type="GO" id="GO:0046983">
    <property type="term" value="F:protein dimerization activity"/>
    <property type="evidence" value="ECO:0007669"/>
    <property type="project" value="InterPro"/>
</dbReference>
<dbReference type="GO" id="GO:0000978">
    <property type="term" value="F:RNA polymerase II cis-regulatory region sequence-specific DNA binding"/>
    <property type="evidence" value="ECO:0007669"/>
    <property type="project" value="TreeGrafter"/>
</dbReference>
<dbReference type="GO" id="GO:0007283">
    <property type="term" value="P:spermatogenesis"/>
    <property type="evidence" value="ECO:0007669"/>
    <property type="project" value="UniProtKB-KW"/>
</dbReference>
<feature type="compositionally biased region" description="Polar residues" evidence="9">
    <location>
        <begin position="288"/>
        <end position="334"/>
    </location>
</feature>
<feature type="compositionally biased region" description="Low complexity" evidence="9">
    <location>
        <begin position="335"/>
        <end position="345"/>
    </location>
</feature>
<dbReference type="CDD" id="cd19683">
    <property type="entry name" value="bHLH_SOHLH_like"/>
    <property type="match status" value="1"/>
</dbReference>
<evidence type="ECO:0000256" key="5">
    <source>
        <dbReference type="ARBA" id="ARBA00023015"/>
    </source>
</evidence>
<dbReference type="GO" id="GO:0005634">
    <property type="term" value="C:nucleus"/>
    <property type="evidence" value="ECO:0007669"/>
    <property type="project" value="UniProtKB-SubCell"/>
</dbReference>
<dbReference type="GO" id="GO:0000981">
    <property type="term" value="F:DNA-binding transcription factor activity, RNA polymerase II-specific"/>
    <property type="evidence" value="ECO:0007669"/>
    <property type="project" value="TreeGrafter"/>
</dbReference>
<evidence type="ECO:0000256" key="7">
    <source>
        <dbReference type="ARBA" id="ARBA00023163"/>
    </source>
</evidence>
<dbReference type="SMART" id="SM00353">
    <property type="entry name" value="HLH"/>
    <property type="match status" value="1"/>
</dbReference>
<reference evidence="11" key="1">
    <citation type="submission" date="2024-06" db="UniProtKB">
        <authorList>
            <consortium name="RefSeq"/>
        </authorList>
    </citation>
    <scope>NUCLEOTIDE SEQUENCE [LARGE SCALE GENOMIC DNA]</scope>
</reference>
<dbReference type="InterPro" id="IPR036638">
    <property type="entry name" value="HLH_DNA-bd_sf"/>
</dbReference>
<keyword evidence="7" id="KW-0804">Transcription</keyword>